<organism evidence="2 3">
    <name type="scientific">Anthropogastromicrobium aceti</name>
    <dbReference type="NCBI Taxonomy" id="2981768"/>
    <lineage>
        <taxon>Bacteria</taxon>
        <taxon>Bacillati</taxon>
        <taxon>Bacillota</taxon>
        <taxon>Clostridia</taxon>
        <taxon>Lachnospirales</taxon>
        <taxon>Lachnospiraceae</taxon>
        <taxon>Anthropogastromicrobium</taxon>
    </lineage>
</organism>
<dbReference type="GO" id="GO:0006487">
    <property type="term" value="P:protein N-linked glycosylation"/>
    <property type="evidence" value="ECO:0007669"/>
    <property type="project" value="TreeGrafter"/>
</dbReference>
<dbReference type="SUPFAM" id="SSF53697">
    <property type="entry name" value="SIS domain"/>
    <property type="match status" value="1"/>
</dbReference>
<dbReference type="InterPro" id="IPR024713">
    <property type="entry name" value="Fructosamine_deglycase_FrlB"/>
</dbReference>
<evidence type="ECO:0000259" key="1">
    <source>
        <dbReference type="PROSITE" id="PS51464"/>
    </source>
</evidence>
<protein>
    <submittedName>
        <fullName evidence="2">SIS domain-containing protein</fullName>
    </submittedName>
</protein>
<dbReference type="InterPro" id="IPR046348">
    <property type="entry name" value="SIS_dom_sf"/>
</dbReference>
<dbReference type="GO" id="GO:0097367">
    <property type="term" value="F:carbohydrate derivative binding"/>
    <property type="evidence" value="ECO:0007669"/>
    <property type="project" value="InterPro"/>
</dbReference>
<dbReference type="Gene3D" id="3.40.50.10490">
    <property type="entry name" value="Glucose-6-phosphate isomerase like protein, domain 1"/>
    <property type="match status" value="2"/>
</dbReference>
<dbReference type="GO" id="GO:0006002">
    <property type="term" value="P:fructose 6-phosphate metabolic process"/>
    <property type="evidence" value="ECO:0007669"/>
    <property type="project" value="TreeGrafter"/>
</dbReference>
<dbReference type="InterPro" id="IPR001347">
    <property type="entry name" value="SIS_dom"/>
</dbReference>
<dbReference type="RefSeq" id="WP_308732124.1">
    <property type="nucleotide sequence ID" value="NZ_JAJEQN010000034.1"/>
</dbReference>
<comment type="caution">
    <text evidence="2">The sequence shown here is derived from an EMBL/GenBank/DDBJ whole genome shotgun (WGS) entry which is preliminary data.</text>
</comment>
<reference evidence="2 3" key="1">
    <citation type="submission" date="2021-10" db="EMBL/GenBank/DDBJ databases">
        <title>Anaerobic single-cell dispensing facilitates the cultivation of human gut bacteria.</title>
        <authorList>
            <person name="Afrizal A."/>
        </authorList>
    </citation>
    <scope>NUCLEOTIDE SEQUENCE [LARGE SCALE GENOMIC DNA]</scope>
    <source>
        <strain evidence="2 3">CLA-AA-H224</strain>
    </source>
</reference>
<dbReference type="AlphaFoldDB" id="A0AAE3E5T3"/>
<dbReference type="Pfam" id="PF01380">
    <property type="entry name" value="SIS"/>
    <property type="match status" value="1"/>
</dbReference>
<proteinExistence type="predicted"/>
<dbReference type="InterPro" id="IPR035488">
    <property type="entry name" value="FrlB_SIS"/>
</dbReference>
<evidence type="ECO:0000313" key="3">
    <source>
        <dbReference type="Proteomes" id="UP001198200"/>
    </source>
</evidence>
<dbReference type="PANTHER" id="PTHR10937:SF14">
    <property type="entry name" value="FRUCTOSELYSINE 6-PHOSPHATE DEGLYCASE"/>
    <property type="match status" value="1"/>
</dbReference>
<feature type="domain" description="SIS" evidence="1">
    <location>
        <begin position="27"/>
        <end position="156"/>
    </location>
</feature>
<evidence type="ECO:0000313" key="2">
    <source>
        <dbReference type="EMBL" id="MCC2222390.1"/>
    </source>
</evidence>
<dbReference type="GO" id="GO:0004360">
    <property type="term" value="F:glutamine-fructose-6-phosphate transaminase (isomerizing) activity"/>
    <property type="evidence" value="ECO:0007669"/>
    <property type="project" value="TreeGrafter"/>
</dbReference>
<accession>A0AAE3E5T3</accession>
<dbReference type="GO" id="GO:0006047">
    <property type="term" value="P:UDP-N-acetylglucosamine metabolic process"/>
    <property type="evidence" value="ECO:0007669"/>
    <property type="project" value="TreeGrafter"/>
</dbReference>
<dbReference type="PROSITE" id="PS51464">
    <property type="entry name" value="SIS"/>
    <property type="match status" value="1"/>
</dbReference>
<dbReference type="PIRSF" id="PIRSF009290">
    <property type="entry name" value="FrlB"/>
    <property type="match status" value="1"/>
</dbReference>
<keyword evidence="3" id="KW-1185">Reference proteome</keyword>
<dbReference type="EMBL" id="JAJEQN010000034">
    <property type="protein sequence ID" value="MCC2222390.1"/>
    <property type="molecule type" value="Genomic_DNA"/>
</dbReference>
<gene>
    <name evidence="2" type="ORF">LKD48_12235</name>
</gene>
<sequence>MLKFQEESLRQSVNGALALRHQINPFLDAIFEKGITNICFLGIGGTYASAMQTVSHMKEFTSMEVFAENAAEYITTGNRRIMDGTLLIYSSVTGSTPEIVKAVEKAHAAHATILAFLDNPNPHLRELCELCISYPQNEQLKLFMAADRILFLRHEFDCYDDCYENFDCYLADALISVEQSSDSFAQEFAKKHCNDTLHYFVGAGNQWGSTYSYGMCYWEEMHWMATKTVSSGEFFHGTLEIISRDTPVTLFISEDASRPLSLRVAAFLPKICANYTIIDAADYPLIGIKPQYRGFISHLVTHAVTNRIDVHLEAINCHPMEIRRYYRCLEY</sequence>
<name>A0AAE3E5T3_9FIRM</name>
<dbReference type="CDD" id="cd05710">
    <property type="entry name" value="SIS_1"/>
    <property type="match status" value="1"/>
</dbReference>
<dbReference type="Proteomes" id="UP001198200">
    <property type="component" value="Unassembled WGS sequence"/>
</dbReference>
<dbReference type="PANTHER" id="PTHR10937">
    <property type="entry name" value="GLUCOSAMINE--FRUCTOSE-6-PHOSPHATE AMINOTRANSFERASE, ISOMERIZING"/>
    <property type="match status" value="1"/>
</dbReference>